<dbReference type="GO" id="GO:0005739">
    <property type="term" value="C:mitochondrion"/>
    <property type="evidence" value="ECO:0007669"/>
    <property type="project" value="TreeGrafter"/>
</dbReference>
<evidence type="ECO:0000313" key="6">
    <source>
        <dbReference type="Proteomes" id="UP001063166"/>
    </source>
</evidence>
<dbReference type="AlphaFoldDB" id="A0A9P3UHN4"/>
<dbReference type="GO" id="GO:0070124">
    <property type="term" value="P:mitochondrial translational initiation"/>
    <property type="evidence" value="ECO:0007669"/>
    <property type="project" value="TreeGrafter"/>
</dbReference>
<keyword evidence="2" id="KW-0396">Initiation factor</keyword>
<dbReference type="GO" id="GO:0003743">
    <property type="term" value="F:translation initiation factor activity"/>
    <property type="evidence" value="ECO:0007669"/>
    <property type="project" value="UniProtKB-KW"/>
</dbReference>
<comment type="similarity">
    <text evidence="1">Belongs to the IF-3 family.</text>
</comment>
<keyword evidence="6" id="KW-1185">Reference proteome</keyword>
<dbReference type="InterPro" id="IPR036788">
    <property type="entry name" value="T_IF-3_C_sf"/>
</dbReference>
<accession>A0A9P3UHN4</accession>
<gene>
    <name evidence="5" type="ORF">LshimejAT787_0101620</name>
</gene>
<reference evidence="5" key="1">
    <citation type="submission" date="2022-07" db="EMBL/GenBank/DDBJ databases">
        <title>The genome of Lyophyllum shimeji provides insight into the initial evolution of ectomycorrhizal fungal genome.</title>
        <authorList>
            <person name="Kobayashi Y."/>
            <person name="Shibata T."/>
            <person name="Hirakawa H."/>
            <person name="Shigenobu S."/>
            <person name="Nishiyama T."/>
            <person name="Yamada A."/>
            <person name="Hasebe M."/>
            <person name="Kawaguchi M."/>
        </authorList>
    </citation>
    <scope>NUCLEOTIDE SEQUENCE</scope>
    <source>
        <strain evidence="5">AT787</strain>
    </source>
</reference>
<organism evidence="5 6">
    <name type="scientific">Lyophyllum shimeji</name>
    <name type="common">Hon-shimeji</name>
    <name type="synonym">Tricholoma shimeji</name>
    <dbReference type="NCBI Taxonomy" id="47721"/>
    <lineage>
        <taxon>Eukaryota</taxon>
        <taxon>Fungi</taxon>
        <taxon>Dikarya</taxon>
        <taxon>Basidiomycota</taxon>
        <taxon>Agaricomycotina</taxon>
        <taxon>Agaricomycetes</taxon>
        <taxon>Agaricomycetidae</taxon>
        <taxon>Agaricales</taxon>
        <taxon>Tricholomatineae</taxon>
        <taxon>Lyophyllaceae</taxon>
        <taxon>Lyophyllum</taxon>
    </lineage>
</organism>
<evidence type="ECO:0000256" key="4">
    <source>
        <dbReference type="SAM" id="MobiDB-lite"/>
    </source>
</evidence>
<name>A0A9P3UHN4_LYOSH</name>
<dbReference type="GO" id="GO:0043022">
    <property type="term" value="F:ribosome binding"/>
    <property type="evidence" value="ECO:0007669"/>
    <property type="project" value="TreeGrafter"/>
</dbReference>
<protein>
    <submittedName>
        <fullName evidence="5">Ribosome disassembly concerning protein</fullName>
    </submittedName>
</protein>
<comment type="caution">
    <text evidence="5">The sequence shown here is derived from an EMBL/GenBank/DDBJ whole genome shotgun (WGS) entry which is preliminary data.</text>
</comment>
<dbReference type="Gene3D" id="3.30.110.10">
    <property type="entry name" value="Translation initiation factor 3 (IF-3), C-terminal domain"/>
    <property type="match status" value="1"/>
</dbReference>
<dbReference type="EMBL" id="BRPK01000001">
    <property type="protein sequence ID" value="GLB33278.1"/>
    <property type="molecule type" value="Genomic_DNA"/>
</dbReference>
<proteinExistence type="inferred from homology"/>
<dbReference type="PANTHER" id="PTHR10938">
    <property type="entry name" value="TRANSLATION INITIATION FACTOR IF-3"/>
    <property type="match status" value="1"/>
</dbReference>
<dbReference type="InterPro" id="IPR001288">
    <property type="entry name" value="Translation_initiation_fac_3"/>
</dbReference>
<dbReference type="OrthoDB" id="21573at2759"/>
<evidence type="ECO:0000256" key="1">
    <source>
        <dbReference type="ARBA" id="ARBA00005439"/>
    </source>
</evidence>
<dbReference type="GO" id="GO:0032790">
    <property type="term" value="P:ribosome disassembly"/>
    <property type="evidence" value="ECO:0007669"/>
    <property type="project" value="TreeGrafter"/>
</dbReference>
<dbReference type="SUPFAM" id="SSF55200">
    <property type="entry name" value="Translation initiation factor IF3, C-terminal domain"/>
    <property type="match status" value="1"/>
</dbReference>
<feature type="compositionally biased region" description="Basic residues" evidence="4">
    <location>
        <begin position="184"/>
        <end position="197"/>
    </location>
</feature>
<sequence>MKQDANAKAPPRDENIQHRIVQLVDPETGRLTEPTPLRTILAGLDRRTKYVELVSVTPAPIVKVFDKLAESQRSAEAQYKARAAARKAIQKEVQLTWNAAPGDLAHKLEKMRQELERGARVDLVFARKKNQAYLPLEEMQARAQDIVDSLADVAKEWKDREVRAGMTAIFLQGTGEPTTEVSRKKLVVHKGPKPKKQKLGDGGTQDLYQD</sequence>
<evidence type="ECO:0000256" key="2">
    <source>
        <dbReference type="ARBA" id="ARBA00022540"/>
    </source>
</evidence>
<feature type="region of interest" description="Disordered" evidence="4">
    <location>
        <begin position="173"/>
        <end position="210"/>
    </location>
</feature>
<evidence type="ECO:0000313" key="5">
    <source>
        <dbReference type="EMBL" id="GLB33278.1"/>
    </source>
</evidence>
<dbReference type="Proteomes" id="UP001063166">
    <property type="component" value="Unassembled WGS sequence"/>
</dbReference>
<keyword evidence="3" id="KW-0648">Protein biosynthesis</keyword>
<dbReference type="PANTHER" id="PTHR10938:SF0">
    <property type="entry name" value="TRANSLATION INITIATION FACTOR IF-3, MITOCHONDRIAL"/>
    <property type="match status" value="1"/>
</dbReference>
<evidence type="ECO:0000256" key="3">
    <source>
        <dbReference type="ARBA" id="ARBA00022917"/>
    </source>
</evidence>